<reference evidence="9" key="2">
    <citation type="submission" date="2023-01" db="EMBL/GenBank/DDBJ databases">
        <authorList>
            <person name="Petersen C."/>
        </authorList>
    </citation>
    <scope>NUCLEOTIDE SEQUENCE</scope>
    <source>
        <strain evidence="9">IBT 15450</strain>
    </source>
</reference>
<keyword evidence="7 8" id="KW-0349">Heme</keyword>
<dbReference type="Proteomes" id="UP001219568">
    <property type="component" value="Unassembled WGS sequence"/>
</dbReference>
<comment type="cofactor">
    <cofactor evidence="1 7">
        <name>heme</name>
        <dbReference type="ChEBI" id="CHEBI:30413"/>
    </cofactor>
</comment>
<keyword evidence="4 8" id="KW-0560">Oxidoreductase</keyword>
<dbReference type="GO" id="GO:0005506">
    <property type="term" value="F:iron ion binding"/>
    <property type="evidence" value="ECO:0007669"/>
    <property type="project" value="InterPro"/>
</dbReference>
<dbReference type="InterPro" id="IPR001128">
    <property type="entry name" value="Cyt_P450"/>
</dbReference>
<dbReference type="Gene3D" id="1.10.630.10">
    <property type="entry name" value="Cytochrome P450"/>
    <property type="match status" value="1"/>
</dbReference>
<dbReference type="GO" id="GO:0043386">
    <property type="term" value="P:mycotoxin biosynthetic process"/>
    <property type="evidence" value="ECO:0007669"/>
    <property type="project" value="UniProtKB-ARBA"/>
</dbReference>
<evidence type="ECO:0000256" key="2">
    <source>
        <dbReference type="ARBA" id="ARBA00010617"/>
    </source>
</evidence>
<dbReference type="CDD" id="cd11063">
    <property type="entry name" value="CYP52"/>
    <property type="match status" value="1"/>
</dbReference>
<reference evidence="9" key="1">
    <citation type="journal article" date="2023" name="IMA Fungus">
        <title>Comparative genomic study of the Penicillium genus elucidates a diverse pangenome and 15 lateral gene transfer events.</title>
        <authorList>
            <person name="Petersen C."/>
            <person name="Sorensen T."/>
            <person name="Nielsen M.R."/>
            <person name="Sondergaard T.E."/>
            <person name="Sorensen J.L."/>
            <person name="Fitzpatrick D.A."/>
            <person name="Frisvad J.C."/>
            <person name="Nielsen K.L."/>
        </authorList>
    </citation>
    <scope>NUCLEOTIDE SEQUENCE</scope>
    <source>
        <strain evidence="9">IBT 15450</strain>
    </source>
</reference>
<proteinExistence type="inferred from homology"/>
<keyword evidence="10" id="KW-1185">Reference proteome</keyword>
<keyword evidence="5 7" id="KW-0408">Iron</keyword>
<comment type="caution">
    <text evidence="9">The sequence shown here is derived from an EMBL/GenBank/DDBJ whole genome shotgun (WGS) entry which is preliminary data.</text>
</comment>
<dbReference type="PROSITE" id="PS00086">
    <property type="entry name" value="CYTOCHROME_P450"/>
    <property type="match status" value="1"/>
</dbReference>
<dbReference type="PANTHER" id="PTHR24287">
    <property type="entry name" value="P450, PUTATIVE (EUROFUNG)-RELATED"/>
    <property type="match status" value="1"/>
</dbReference>
<dbReference type="PRINTS" id="PR00463">
    <property type="entry name" value="EP450I"/>
</dbReference>
<evidence type="ECO:0000256" key="8">
    <source>
        <dbReference type="RuleBase" id="RU000461"/>
    </source>
</evidence>
<dbReference type="PANTHER" id="PTHR24287:SF18">
    <property type="entry name" value="CYTOCHROME P450 MONOOXYGENASE APDE-RELATED"/>
    <property type="match status" value="1"/>
</dbReference>
<evidence type="ECO:0000256" key="6">
    <source>
        <dbReference type="ARBA" id="ARBA00023033"/>
    </source>
</evidence>
<dbReference type="AlphaFoldDB" id="A0AAD6ICZ5"/>
<dbReference type="PRINTS" id="PR00385">
    <property type="entry name" value="P450"/>
</dbReference>
<comment type="similarity">
    <text evidence="2 8">Belongs to the cytochrome P450 family.</text>
</comment>
<organism evidence="9 10">
    <name type="scientific">Penicillium canescens</name>
    <dbReference type="NCBI Taxonomy" id="5083"/>
    <lineage>
        <taxon>Eukaryota</taxon>
        <taxon>Fungi</taxon>
        <taxon>Dikarya</taxon>
        <taxon>Ascomycota</taxon>
        <taxon>Pezizomycotina</taxon>
        <taxon>Eurotiomycetes</taxon>
        <taxon>Eurotiomycetidae</taxon>
        <taxon>Eurotiales</taxon>
        <taxon>Aspergillaceae</taxon>
        <taxon>Penicillium</taxon>
    </lineage>
</organism>
<dbReference type="GO" id="GO:0004497">
    <property type="term" value="F:monooxygenase activity"/>
    <property type="evidence" value="ECO:0007669"/>
    <property type="project" value="UniProtKB-KW"/>
</dbReference>
<evidence type="ECO:0000256" key="7">
    <source>
        <dbReference type="PIRSR" id="PIRSR602401-1"/>
    </source>
</evidence>
<dbReference type="SUPFAM" id="SSF48264">
    <property type="entry name" value="Cytochrome P450"/>
    <property type="match status" value="1"/>
</dbReference>
<dbReference type="InterPro" id="IPR017972">
    <property type="entry name" value="Cyt_P450_CS"/>
</dbReference>
<evidence type="ECO:0000256" key="1">
    <source>
        <dbReference type="ARBA" id="ARBA00001971"/>
    </source>
</evidence>
<dbReference type="InterPro" id="IPR036396">
    <property type="entry name" value="Cyt_P450_sf"/>
</dbReference>
<dbReference type="EMBL" id="JAQJZL010000004">
    <property type="protein sequence ID" value="KAJ6043582.1"/>
    <property type="molecule type" value="Genomic_DNA"/>
</dbReference>
<keyword evidence="6 8" id="KW-0503">Monooxygenase</keyword>
<dbReference type="InterPro" id="IPR047146">
    <property type="entry name" value="Cyt_P450_E_CYP52_fungi"/>
</dbReference>
<keyword evidence="3 7" id="KW-0479">Metal-binding</keyword>
<dbReference type="GO" id="GO:0020037">
    <property type="term" value="F:heme binding"/>
    <property type="evidence" value="ECO:0007669"/>
    <property type="project" value="InterPro"/>
</dbReference>
<sequence>MGSGIFTQNGEQWQHSRELLRPQFMSNRIENFGQIKYAVDTLIDCVPENGVVDLQPLFFRLTFEATLFLLFGKHLPSLKSEGITGRESEFADAFNRGQDYLAQRGRLGDLHWLIWGETFKESVKSATILSMVLSRRLWIFMIRRGQIQVNRTPLSTLLSKKTRSPKVLRDQCLNILLAGRDTTASCLTWTIRLLVQHPEVLAKLRHEIETTVGVGSGASDPVISQVKKLPYLSLVIKEATKTTTLPTGGGPDGTAPVLVRKGEAVGYCVYAMHRRKDLFGSDADCFRPDRWENDALKDVGWGYLPFNRGPRVCLGQQFAELEASYTVVRLLQMFETIEMTEEKPFKIPVGQERQVLTLVVSSGDGCWVRMKRYEV</sequence>
<evidence type="ECO:0000256" key="3">
    <source>
        <dbReference type="ARBA" id="ARBA00022723"/>
    </source>
</evidence>
<evidence type="ECO:0000313" key="9">
    <source>
        <dbReference type="EMBL" id="KAJ6043582.1"/>
    </source>
</evidence>
<dbReference type="Pfam" id="PF00067">
    <property type="entry name" value="p450"/>
    <property type="match status" value="2"/>
</dbReference>
<dbReference type="InterPro" id="IPR002401">
    <property type="entry name" value="Cyt_P450_E_grp-I"/>
</dbReference>
<evidence type="ECO:0000313" key="10">
    <source>
        <dbReference type="Proteomes" id="UP001219568"/>
    </source>
</evidence>
<name>A0AAD6ICZ5_PENCN</name>
<evidence type="ECO:0000256" key="4">
    <source>
        <dbReference type="ARBA" id="ARBA00023002"/>
    </source>
</evidence>
<accession>A0AAD6ICZ5</accession>
<gene>
    <name evidence="9" type="ORF">N7460_004937</name>
</gene>
<evidence type="ECO:0000256" key="5">
    <source>
        <dbReference type="ARBA" id="ARBA00023004"/>
    </source>
</evidence>
<dbReference type="GO" id="GO:0016705">
    <property type="term" value="F:oxidoreductase activity, acting on paired donors, with incorporation or reduction of molecular oxygen"/>
    <property type="evidence" value="ECO:0007669"/>
    <property type="project" value="InterPro"/>
</dbReference>
<protein>
    <submittedName>
        <fullName evidence="9">N-alkane-inducible cytochrome P450</fullName>
    </submittedName>
</protein>
<feature type="binding site" description="axial binding residue" evidence="7">
    <location>
        <position position="313"/>
    </location>
    <ligand>
        <name>heme</name>
        <dbReference type="ChEBI" id="CHEBI:30413"/>
    </ligand>
    <ligandPart>
        <name>Fe</name>
        <dbReference type="ChEBI" id="CHEBI:18248"/>
    </ligandPart>
</feature>